<reference evidence="1" key="1">
    <citation type="submission" date="2020-05" db="EMBL/GenBank/DDBJ databases">
        <authorList>
            <person name="Chiriac C."/>
            <person name="Salcher M."/>
            <person name="Ghai R."/>
            <person name="Kavagutti S V."/>
        </authorList>
    </citation>
    <scope>NUCLEOTIDE SEQUENCE</scope>
</reference>
<evidence type="ECO:0000313" key="1">
    <source>
        <dbReference type="EMBL" id="CAB4241726.1"/>
    </source>
</evidence>
<name>A0A6J5T9Z0_9CAUD</name>
<proteinExistence type="predicted"/>
<gene>
    <name evidence="1" type="ORF">UFOVP71_264</name>
</gene>
<organism evidence="1">
    <name type="scientific">uncultured Caudovirales phage</name>
    <dbReference type="NCBI Taxonomy" id="2100421"/>
    <lineage>
        <taxon>Viruses</taxon>
        <taxon>Duplodnaviria</taxon>
        <taxon>Heunggongvirae</taxon>
        <taxon>Uroviricota</taxon>
        <taxon>Caudoviricetes</taxon>
        <taxon>Peduoviridae</taxon>
        <taxon>Maltschvirus</taxon>
        <taxon>Maltschvirus maltsch</taxon>
    </lineage>
</organism>
<accession>A0A6J5T9Z0</accession>
<dbReference type="EMBL" id="LR797824">
    <property type="protein sequence ID" value="CAB4241726.1"/>
    <property type="molecule type" value="Genomic_DNA"/>
</dbReference>
<sequence length="63" mass="7161">MSKIVLTRKQLIQLTQVAEQFEEIDLFTIKSENSSGIGPTVTVQFDLFNKADTKIDITDVESW</sequence>
<protein>
    <submittedName>
        <fullName evidence="1">Uncharacterized protein</fullName>
    </submittedName>
</protein>